<accession>A0A939C697</accession>
<proteinExistence type="predicted"/>
<evidence type="ECO:0000313" key="1">
    <source>
        <dbReference type="EMBL" id="MBN2067203.1"/>
    </source>
</evidence>
<dbReference type="Pfam" id="PF13596">
    <property type="entry name" value="PAS_10"/>
    <property type="match status" value="1"/>
</dbReference>
<evidence type="ECO:0000313" key="2">
    <source>
        <dbReference type="Proteomes" id="UP000809243"/>
    </source>
</evidence>
<reference evidence="1" key="1">
    <citation type="submission" date="2021-01" db="EMBL/GenBank/DDBJ databases">
        <title>Active Sulfur Cycling in an Early Earth Analoge.</title>
        <authorList>
            <person name="Hahn C.R."/>
            <person name="Youssef N.H."/>
            <person name="Elshahed M."/>
        </authorList>
    </citation>
    <scope>NUCLEOTIDE SEQUENCE</scope>
    <source>
        <strain evidence="1">Zod_Metabat.1151</strain>
    </source>
</reference>
<dbReference type="EMBL" id="JAFGDB010000031">
    <property type="protein sequence ID" value="MBN2067203.1"/>
    <property type="molecule type" value="Genomic_DNA"/>
</dbReference>
<dbReference type="AlphaFoldDB" id="A0A939C697"/>
<sequence>MIGKLEKGLLDAVLEAIPVEISVVDAEDKVAGWNKHESRLFKRPLAARGMNVRQCHPKKSLAKVEQILQEMRAGKREKAEFWIDLPIGENRVKEKILIRYFALRDKKGKYLGCLEATQNISFMQKIRGEKRLLD</sequence>
<organism evidence="1 2">
    <name type="scientific">Candidatus Iainarchaeum sp</name>
    <dbReference type="NCBI Taxonomy" id="3101447"/>
    <lineage>
        <taxon>Archaea</taxon>
        <taxon>Candidatus Iainarchaeota</taxon>
        <taxon>Candidatus Iainarchaeia</taxon>
        <taxon>Candidatus Iainarchaeales</taxon>
        <taxon>Candidatus Iainarchaeaceae</taxon>
        <taxon>Candidatus Iainarchaeum</taxon>
    </lineage>
</organism>
<dbReference type="InterPro" id="IPR035965">
    <property type="entry name" value="PAS-like_dom_sf"/>
</dbReference>
<gene>
    <name evidence="1" type="ORF">JW744_01920</name>
</gene>
<dbReference type="Proteomes" id="UP000809243">
    <property type="component" value="Unassembled WGS sequence"/>
</dbReference>
<name>A0A939C697_9ARCH</name>
<comment type="caution">
    <text evidence="1">The sequence shown here is derived from an EMBL/GenBank/DDBJ whole genome shotgun (WGS) entry which is preliminary data.</text>
</comment>
<dbReference type="Gene3D" id="3.30.450.20">
    <property type="entry name" value="PAS domain"/>
    <property type="match status" value="1"/>
</dbReference>
<dbReference type="SUPFAM" id="SSF55785">
    <property type="entry name" value="PYP-like sensor domain (PAS domain)"/>
    <property type="match status" value="1"/>
</dbReference>
<protein>
    <submittedName>
        <fullName evidence="1">PAS domain-containing protein</fullName>
    </submittedName>
</protein>